<gene>
    <name evidence="2" type="ORF">J2Z75_005043</name>
</gene>
<dbReference type="RefSeq" id="WP_209855905.1">
    <property type="nucleotide sequence ID" value="NZ_JAGGJV010000011.1"/>
</dbReference>
<proteinExistence type="predicted"/>
<reference evidence="2 3" key="1">
    <citation type="submission" date="2021-03" db="EMBL/GenBank/DDBJ databases">
        <title>Genomic Encyclopedia of Type Strains, Phase IV (KMG-IV): sequencing the most valuable type-strain genomes for metagenomic binning, comparative biology and taxonomic classification.</title>
        <authorList>
            <person name="Goeker M."/>
        </authorList>
    </citation>
    <scope>NUCLEOTIDE SEQUENCE [LARGE SCALE GENOMIC DNA]</scope>
    <source>
        <strain evidence="2 3">DSM 26427</strain>
    </source>
</reference>
<dbReference type="Proteomes" id="UP000823786">
    <property type="component" value="Unassembled WGS sequence"/>
</dbReference>
<sequence length="196" mass="21238">MRSPWQLIKGFASRRKSDETVASVDEAVPTSDPQVDLFEQLNAQQRELQAHLQSTADGNNTDRQPASTEADAQQPLPSAQTDPVPSQVADNVAPEGQDRPGPVAPAIKTIDGKSGTDTLTTRSSGRRATAVQARENLGKRTVVKTALEQPIATKKTAVDEAAELDLEIKSLRLQLSAKLLEQNTQLRRMVGRYGDT</sequence>
<evidence type="ECO:0000313" key="3">
    <source>
        <dbReference type="Proteomes" id="UP000823786"/>
    </source>
</evidence>
<name>A0ABS4EU79_9HYPH</name>
<evidence type="ECO:0000256" key="1">
    <source>
        <dbReference type="SAM" id="MobiDB-lite"/>
    </source>
</evidence>
<accession>A0ABS4EU79</accession>
<comment type="caution">
    <text evidence="2">The sequence shown here is derived from an EMBL/GenBank/DDBJ whole genome shotgun (WGS) entry which is preliminary data.</text>
</comment>
<organism evidence="2 3">
    <name type="scientific">Rhizobium herbae</name>
    <dbReference type="NCBI Taxonomy" id="508661"/>
    <lineage>
        <taxon>Bacteria</taxon>
        <taxon>Pseudomonadati</taxon>
        <taxon>Pseudomonadota</taxon>
        <taxon>Alphaproteobacteria</taxon>
        <taxon>Hyphomicrobiales</taxon>
        <taxon>Rhizobiaceae</taxon>
        <taxon>Rhizobium/Agrobacterium group</taxon>
        <taxon>Rhizobium</taxon>
    </lineage>
</organism>
<feature type="region of interest" description="Disordered" evidence="1">
    <location>
        <begin position="1"/>
        <end position="132"/>
    </location>
</feature>
<keyword evidence="3" id="KW-1185">Reference proteome</keyword>
<protein>
    <submittedName>
        <fullName evidence="2">Uncharacterized protein</fullName>
    </submittedName>
</protein>
<dbReference type="EMBL" id="JAGGJV010000011">
    <property type="protein sequence ID" value="MBP1861514.1"/>
    <property type="molecule type" value="Genomic_DNA"/>
</dbReference>
<feature type="compositionally biased region" description="Polar residues" evidence="1">
    <location>
        <begin position="41"/>
        <end position="84"/>
    </location>
</feature>
<evidence type="ECO:0000313" key="2">
    <source>
        <dbReference type="EMBL" id="MBP1861514.1"/>
    </source>
</evidence>